<dbReference type="AlphaFoldDB" id="A0A484BUU9"/>
<evidence type="ECO:0000313" key="2">
    <source>
        <dbReference type="EMBL" id="TDG51541.1"/>
    </source>
</evidence>
<evidence type="ECO:0000313" key="3">
    <source>
        <dbReference type="Proteomes" id="UP000295192"/>
    </source>
</evidence>
<gene>
    <name evidence="2" type="ORF">AWZ03_002001</name>
</gene>
<evidence type="ECO:0000256" key="1">
    <source>
        <dbReference type="SAM" id="MobiDB-lite"/>
    </source>
</evidence>
<organism evidence="2 3">
    <name type="scientific">Drosophila navojoa</name>
    <name type="common">Fruit fly</name>
    <dbReference type="NCBI Taxonomy" id="7232"/>
    <lineage>
        <taxon>Eukaryota</taxon>
        <taxon>Metazoa</taxon>
        <taxon>Ecdysozoa</taxon>
        <taxon>Arthropoda</taxon>
        <taxon>Hexapoda</taxon>
        <taxon>Insecta</taxon>
        <taxon>Pterygota</taxon>
        <taxon>Neoptera</taxon>
        <taxon>Endopterygota</taxon>
        <taxon>Diptera</taxon>
        <taxon>Brachycera</taxon>
        <taxon>Muscomorpha</taxon>
        <taxon>Ephydroidea</taxon>
        <taxon>Drosophilidae</taxon>
        <taxon>Drosophila</taxon>
    </lineage>
</organism>
<dbReference type="Proteomes" id="UP000295192">
    <property type="component" value="Unassembled WGS sequence"/>
</dbReference>
<feature type="compositionally biased region" description="Basic and acidic residues" evidence="1">
    <location>
        <begin position="140"/>
        <end position="149"/>
    </location>
</feature>
<keyword evidence="3" id="KW-1185">Reference proteome</keyword>
<sequence>MSSDVASGRTFCGSHTRVDRGKGNEDLKFWLGDTAARPPLQLSAAALQGARLTVLCGCISFGKGPDKDNTEGLRSALARLRNRTGPSIPQPQPTPPASPLPSTSSGSGRYTTNAPQLPPTSPLTGPRPHQQHPHQHQHPHQQEESRGANNTRIRESVADGNHVNGLDYHLQQQPQQQQQQQSGSASTPSILEALVYMTADPISLCFWICLQVTAS</sequence>
<feature type="compositionally biased region" description="Pro residues" evidence="1">
    <location>
        <begin position="88"/>
        <end position="99"/>
    </location>
</feature>
<feature type="compositionally biased region" description="Basic residues" evidence="1">
    <location>
        <begin position="129"/>
        <end position="139"/>
    </location>
</feature>
<comment type="caution">
    <text evidence="2">The sequence shown here is derived from an EMBL/GenBank/DDBJ whole genome shotgun (WGS) entry which is preliminary data.</text>
</comment>
<feature type="region of interest" description="Disordered" evidence="1">
    <location>
        <begin position="83"/>
        <end position="149"/>
    </location>
</feature>
<reference evidence="2 3" key="1">
    <citation type="journal article" date="2019" name="J. Hered.">
        <title>An Improved Genome Assembly for Drosophila navojoa, the Basal Species in the mojavensis Cluster.</title>
        <authorList>
            <person name="Vanderlinde T."/>
            <person name="Dupim E.G."/>
            <person name="Nazario-Yepiz N.O."/>
            <person name="Carvalho A.B."/>
        </authorList>
    </citation>
    <scope>NUCLEOTIDE SEQUENCE [LARGE SCALE GENOMIC DNA]</scope>
    <source>
        <strain evidence="2">Navoj_Jal97</strain>
        <tissue evidence="2">Whole organism</tissue>
    </source>
</reference>
<name>A0A484BUU9_DRONA</name>
<protein>
    <submittedName>
        <fullName evidence="2">Uncharacterized protein</fullName>
    </submittedName>
</protein>
<dbReference type="OMA" id="NHSHAHI"/>
<dbReference type="EMBL" id="LSRL02000008">
    <property type="protein sequence ID" value="TDG51541.1"/>
    <property type="molecule type" value="Genomic_DNA"/>
</dbReference>
<accession>A0A484BUU9</accession>
<proteinExistence type="predicted"/>